<keyword evidence="2" id="KW-1185">Reference proteome</keyword>
<proteinExistence type="predicted"/>
<name>A0A430LNB3_9HYPO</name>
<sequence>MAERRLLTDDDPDRKTISAEFTDAKNALLPSYNACRNGYKFRVNHGGELDFGSETGSEDDTAIAASPLAQNGRRIAQRGRWLVGAFELVEGAGIKCVRSRSI</sequence>
<comment type="caution">
    <text evidence="1">The sequence shown here is derived from an EMBL/GenBank/DDBJ whole genome shotgun (WGS) entry which is preliminary data.</text>
</comment>
<dbReference type="AlphaFoldDB" id="A0A430LNB3"/>
<evidence type="ECO:0000313" key="2">
    <source>
        <dbReference type="Proteomes" id="UP000287124"/>
    </source>
</evidence>
<organism evidence="1 2">
    <name type="scientific">Fusarium euwallaceae</name>
    <dbReference type="NCBI Taxonomy" id="1147111"/>
    <lineage>
        <taxon>Eukaryota</taxon>
        <taxon>Fungi</taxon>
        <taxon>Dikarya</taxon>
        <taxon>Ascomycota</taxon>
        <taxon>Pezizomycotina</taxon>
        <taxon>Sordariomycetes</taxon>
        <taxon>Hypocreomycetidae</taxon>
        <taxon>Hypocreales</taxon>
        <taxon>Nectriaceae</taxon>
        <taxon>Fusarium</taxon>
        <taxon>Fusarium solani species complex</taxon>
    </lineage>
</organism>
<dbReference type="EMBL" id="MIKF01000128">
    <property type="protein sequence ID" value="RTE77206.1"/>
    <property type="molecule type" value="Genomic_DNA"/>
</dbReference>
<gene>
    <name evidence="1" type="ORF">BHE90_008327</name>
</gene>
<dbReference type="Proteomes" id="UP000287124">
    <property type="component" value="Unassembled WGS sequence"/>
</dbReference>
<reference evidence="1 2" key="1">
    <citation type="submission" date="2017-06" db="EMBL/GenBank/DDBJ databases">
        <title>Comparative genomic analysis of Ambrosia Fusariam Clade fungi.</title>
        <authorList>
            <person name="Stajich J.E."/>
            <person name="Carrillo J."/>
            <person name="Kijimoto T."/>
            <person name="Eskalen A."/>
            <person name="O'Donnell K."/>
            <person name="Kasson M."/>
        </authorList>
    </citation>
    <scope>NUCLEOTIDE SEQUENCE [LARGE SCALE GENOMIC DNA]</scope>
    <source>
        <strain evidence="1 2">UCR1854</strain>
    </source>
</reference>
<protein>
    <submittedName>
        <fullName evidence="1">Uncharacterized protein</fullName>
    </submittedName>
</protein>
<accession>A0A430LNB3</accession>
<evidence type="ECO:0000313" key="1">
    <source>
        <dbReference type="EMBL" id="RTE77206.1"/>
    </source>
</evidence>